<dbReference type="Proteomes" id="UP000225275">
    <property type="component" value="Unassembled WGS sequence"/>
</dbReference>
<accession>A0AAP8E0U5</accession>
<gene>
    <name evidence="1" type="ORF">BW154_04760</name>
</gene>
<proteinExistence type="predicted"/>
<evidence type="ECO:0000313" key="2">
    <source>
        <dbReference type="Proteomes" id="UP000225275"/>
    </source>
</evidence>
<evidence type="ECO:0000313" key="1">
    <source>
        <dbReference type="EMBL" id="PFG88809.1"/>
    </source>
</evidence>
<reference evidence="1" key="2">
    <citation type="journal article" date="2018" name="Food Control">
        <title>Characterization of Lactococcus lactis isolates from herbs, fruits and vegetables for use as biopreservatives against Listeria monocytogenes in cheese.</title>
        <authorList>
            <person name="Ho V."/>
            <person name="Lo R."/>
            <person name="Bansal N."/>
            <person name="Turner M.S."/>
        </authorList>
    </citation>
    <scope>NUCLEOTIDE SEQUENCE</scope>
    <source>
        <strain evidence="1">537</strain>
    </source>
</reference>
<reference evidence="1" key="1">
    <citation type="submission" date="2017-01" db="EMBL/GenBank/DDBJ databases">
        <authorList>
            <person name="Lo R."/>
        </authorList>
    </citation>
    <scope>NUCLEOTIDE SEQUENCE</scope>
    <source>
        <strain evidence="1">537</strain>
    </source>
</reference>
<name>A0AAP8E0U5_9LACT</name>
<dbReference type="EMBL" id="MTJS01000002">
    <property type="protein sequence ID" value="PFG88809.1"/>
    <property type="molecule type" value="Genomic_DNA"/>
</dbReference>
<comment type="caution">
    <text evidence="1">The sequence shown here is derived from an EMBL/GenBank/DDBJ whole genome shotgun (WGS) entry which is preliminary data.</text>
</comment>
<organism evidence="1 2">
    <name type="scientific">Lactococcus lactis</name>
    <dbReference type="NCBI Taxonomy" id="1358"/>
    <lineage>
        <taxon>Bacteria</taxon>
        <taxon>Bacillati</taxon>
        <taxon>Bacillota</taxon>
        <taxon>Bacilli</taxon>
        <taxon>Lactobacillales</taxon>
        <taxon>Streptococcaceae</taxon>
        <taxon>Lactococcus</taxon>
    </lineage>
</organism>
<sequence length="185" mass="21110">MSEGFVTISQKLNPKGTERYWRKFVFPNNESKKVAILILQEPKYMDNRIEPALISAVNFVSNDYKQVYVCNLLPVVKKNIRVKNGLSGLMKGNICEIQKVISSEFSKSGFPVDIIYGARKATSLKNTKTGFGLFKIFTNFIEKNIDNNHVVFKVFIDRDKNLAYTSYGKPVNSIREATKNELKNL</sequence>
<dbReference type="RefSeq" id="WP_098393381.1">
    <property type="nucleotide sequence ID" value="NZ_CP098790.1"/>
</dbReference>
<protein>
    <submittedName>
        <fullName evidence="1">Uncharacterized protein</fullName>
    </submittedName>
</protein>
<dbReference type="AlphaFoldDB" id="A0AAP8E0U5"/>